<feature type="signal peptide" evidence="1">
    <location>
        <begin position="1"/>
        <end position="22"/>
    </location>
</feature>
<accession>A0ABS6YCB4</accession>
<dbReference type="EMBL" id="JAHXCT010000003">
    <property type="protein sequence ID" value="MBW4769206.1"/>
    <property type="molecule type" value="Genomic_DNA"/>
</dbReference>
<name>A0ABS6YCB4_9BACT</name>
<feature type="chain" id="PRO_5046229641" description="Lipoprotein" evidence="1">
    <location>
        <begin position="23"/>
        <end position="155"/>
    </location>
</feature>
<evidence type="ECO:0000256" key="1">
    <source>
        <dbReference type="SAM" id="SignalP"/>
    </source>
</evidence>
<gene>
    <name evidence="2" type="ORF">KZO38_05460</name>
</gene>
<reference evidence="2 3" key="1">
    <citation type="submission" date="2021-07" db="EMBL/GenBank/DDBJ databases">
        <title>Genomic diversity and antimicrobial resistance of Prevotella spp. isolated from chronic lung disease airways.</title>
        <authorList>
            <person name="Webb K.A."/>
            <person name="Olagoke O.S."/>
            <person name="Baird T."/>
            <person name="Neill J."/>
            <person name="Pham A."/>
            <person name="Wells T.J."/>
            <person name="Ramsay K.A."/>
            <person name="Bell S.C."/>
            <person name="Sarovich D.S."/>
            <person name="Price E.P."/>
        </authorList>
    </citation>
    <scope>NUCLEOTIDE SEQUENCE [LARGE SCALE GENOMIC DNA]</scope>
    <source>
        <strain evidence="2 3">SCHI0011.S.12</strain>
    </source>
</reference>
<evidence type="ECO:0000313" key="3">
    <source>
        <dbReference type="Proteomes" id="UP000788426"/>
    </source>
</evidence>
<keyword evidence="1" id="KW-0732">Signal</keyword>
<dbReference type="PROSITE" id="PS51257">
    <property type="entry name" value="PROKAR_LIPOPROTEIN"/>
    <property type="match status" value="1"/>
</dbReference>
<dbReference type="Proteomes" id="UP000788426">
    <property type="component" value="Unassembled WGS sequence"/>
</dbReference>
<comment type="caution">
    <text evidence="2">The sequence shown here is derived from an EMBL/GenBank/DDBJ whole genome shotgun (WGS) entry which is preliminary data.</text>
</comment>
<dbReference type="RefSeq" id="WP_219480895.1">
    <property type="nucleotide sequence ID" value="NZ_JAHXCT010000003.1"/>
</dbReference>
<sequence length="155" mass="17313">MNKMYQSIKYLLFSFCAIFAFALTLSSCGGDDDLKGFSKDDDTVIVGSNGNHFTIQLGKNRADKDYYYFEIPKTSNGTEIDLTVAGDWKVEYSNKIADHGTGTVFEKGSKLYVQLTNKNNIKIEYELIYNNGGTTLSGEYKGKTTTSSSFNFSFQ</sequence>
<evidence type="ECO:0000313" key="2">
    <source>
        <dbReference type="EMBL" id="MBW4769206.1"/>
    </source>
</evidence>
<proteinExistence type="predicted"/>
<protein>
    <recommendedName>
        <fullName evidence="4">Lipoprotein</fullName>
    </recommendedName>
</protein>
<organism evidence="2 3">
    <name type="scientific">Hoylesella nanceiensis</name>
    <dbReference type="NCBI Taxonomy" id="425941"/>
    <lineage>
        <taxon>Bacteria</taxon>
        <taxon>Pseudomonadati</taxon>
        <taxon>Bacteroidota</taxon>
        <taxon>Bacteroidia</taxon>
        <taxon>Bacteroidales</taxon>
        <taxon>Prevotellaceae</taxon>
        <taxon>Hoylesella</taxon>
    </lineage>
</organism>
<keyword evidence="3" id="KW-1185">Reference proteome</keyword>
<evidence type="ECO:0008006" key="4">
    <source>
        <dbReference type="Google" id="ProtNLM"/>
    </source>
</evidence>